<dbReference type="Proteomes" id="UP001172457">
    <property type="component" value="Chromosome 7"/>
</dbReference>
<name>A0AA38SDU9_9ASTR</name>
<evidence type="ECO:0000256" key="2">
    <source>
        <dbReference type="ARBA" id="ARBA00008574"/>
    </source>
</evidence>
<dbReference type="PANTHER" id="PTHR22883:SF301">
    <property type="entry name" value="PALMITOYLTRANSFERASE ZDHHC12"/>
    <property type="match status" value="1"/>
</dbReference>
<dbReference type="Pfam" id="PF01529">
    <property type="entry name" value="DHHC"/>
    <property type="match status" value="1"/>
</dbReference>
<evidence type="ECO:0000256" key="8">
    <source>
        <dbReference type="ARBA" id="ARBA00023288"/>
    </source>
</evidence>
<dbReference type="InterPro" id="IPR039859">
    <property type="entry name" value="PFA4/ZDH16/20/ERF2-like"/>
</dbReference>
<sequence>MTMMRFCCPSRDTSDLFSDQCSNWFPCLSDPGEELCFVCVCVILVAARRSKLLPQLTSVMVHLVYIGFIFIFDTEFFEKLKTQPWYTLVYLLLFVATLVQYFITCGTSPGYVLDAMRDYATADASLRASEISNEENLLQGSSNNGAVVVTLNRDQLGEIVSGDNGMNWTNLVMDMYPPRTSVMTVTCSCCKVVQPPRAKHCHDCNNCVLRFDHHCTWLGTCIGQGNHCQFWWYLFEETALCIWTSMWYIELLPDYIREPWLIVIIIIMLAALSILTMFLLLLLIFHSYLIVTNQTTHEILRRRRIPYMRPIPERVYPFSKGICKNLYRFCCGRMSIYSMEALPSVAEVNQMSMPYSCFDVLSCRCC</sequence>
<dbReference type="AlphaFoldDB" id="A0AA38SDU9"/>
<dbReference type="PROSITE" id="PS50216">
    <property type="entry name" value="DHHC"/>
    <property type="match status" value="1"/>
</dbReference>
<comment type="subcellular location">
    <subcellularLocation>
        <location evidence="1">Endomembrane system</location>
        <topology evidence="1">Multi-pass membrane protein</topology>
    </subcellularLocation>
</comment>
<evidence type="ECO:0000256" key="3">
    <source>
        <dbReference type="ARBA" id="ARBA00022679"/>
    </source>
</evidence>
<evidence type="ECO:0000256" key="7">
    <source>
        <dbReference type="ARBA" id="ARBA00023139"/>
    </source>
</evidence>
<protein>
    <recommendedName>
        <fullName evidence="10">S-acyltransferase</fullName>
        <ecNumber evidence="10">2.3.1.225</ecNumber>
    </recommendedName>
    <alternativeName>
        <fullName evidence="10">Palmitoyltransferase</fullName>
    </alternativeName>
</protein>
<evidence type="ECO:0000256" key="10">
    <source>
        <dbReference type="RuleBase" id="RU079119"/>
    </source>
</evidence>
<dbReference type="GO" id="GO:0005783">
    <property type="term" value="C:endoplasmic reticulum"/>
    <property type="evidence" value="ECO:0007669"/>
    <property type="project" value="TreeGrafter"/>
</dbReference>
<accession>A0AA38SDU9</accession>
<comment type="domain">
    <text evidence="10">The DHHC domain is required for palmitoyltransferase activity.</text>
</comment>
<evidence type="ECO:0000256" key="5">
    <source>
        <dbReference type="ARBA" id="ARBA00022989"/>
    </source>
</evidence>
<feature type="domain" description="Palmitoyltransferase DHHC" evidence="11">
    <location>
        <begin position="186"/>
        <end position="301"/>
    </location>
</feature>
<evidence type="ECO:0000313" key="12">
    <source>
        <dbReference type="EMBL" id="KAJ9541064.1"/>
    </source>
</evidence>
<dbReference type="PANTHER" id="PTHR22883">
    <property type="entry name" value="ZINC FINGER DHHC DOMAIN CONTAINING PROTEIN"/>
    <property type="match status" value="1"/>
</dbReference>
<dbReference type="EMBL" id="JARYMX010000007">
    <property type="protein sequence ID" value="KAJ9541064.1"/>
    <property type="molecule type" value="Genomic_DNA"/>
</dbReference>
<keyword evidence="13" id="KW-1185">Reference proteome</keyword>
<keyword evidence="7" id="KW-0564">Palmitate</keyword>
<evidence type="ECO:0000259" key="11">
    <source>
        <dbReference type="Pfam" id="PF01529"/>
    </source>
</evidence>
<feature type="transmembrane region" description="Helical" evidence="10">
    <location>
        <begin position="84"/>
        <end position="103"/>
    </location>
</feature>
<feature type="transmembrane region" description="Helical" evidence="10">
    <location>
        <begin position="230"/>
        <end position="249"/>
    </location>
</feature>
<dbReference type="EC" id="2.3.1.225" evidence="10"/>
<dbReference type="GO" id="GO:0005794">
    <property type="term" value="C:Golgi apparatus"/>
    <property type="evidence" value="ECO:0007669"/>
    <property type="project" value="TreeGrafter"/>
</dbReference>
<keyword evidence="6 10" id="KW-0472">Membrane</keyword>
<comment type="similarity">
    <text evidence="2 10">Belongs to the DHHC palmitoyltransferase family.</text>
</comment>
<evidence type="ECO:0000256" key="6">
    <source>
        <dbReference type="ARBA" id="ARBA00023136"/>
    </source>
</evidence>
<dbReference type="GO" id="GO:0006612">
    <property type="term" value="P:protein targeting to membrane"/>
    <property type="evidence" value="ECO:0007669"/>
    <property type="project" value="TreeGrafter"/>
</dbReference>
<evidence type="ECO:0000313" key="13">
    <source>
        <dbReference type="Proteomes" id="UP001172457"/>
    </source>
</evidence>
<evidence type="ECO:0000256" key="4">
    <source>
        <dbReference type="ARBA" id="ARBA00022692"/>
    </source>
</evidence>
<comment type="caution">
    <text evidence="12">The sequence shown here is derived from an EMBL/GenBank/DDBJ whole genome shotgun (WGS) entry which is preliminary data.</text>
</comment>
<keyword evidence="8" id="KW-0449">Lipoprotein</keyword>
<keyword evidence="3 10" id="KW-0808">Transferase</keyword>
<dbReference type="InterPro" id="IPR001594">
    <property type="entry name" value="Palmitoyltrfase_DHHC"/>
</dbReference>
<evidence type="ECO:0000256" key="1">
    <source>
        <dbReference type="ARBA" id="ARBA00004127"/>
    </source>
</evidence>
<feature type="transmembrane region" description="Helical" evidence="10">
    <location>
        <begin position="261"/>
        <end position="285"/>
    </location>
</feature>
<comment type="catalytic activity">
    <reaction evidence="10">
        <text>L-cysteinyl-[protein] + hexadecanoyl-CoA = S-hexadecanoyl-L-cysteinyl-[protein] + CoA</text>
        <dbReference type="Rhea" id="RHEA:36683"/>
        <dbReference type="Rhea" id="RHEA-COMP:10131"/>
        <dbReference type="Rhea" id="RHEA-COMP:11032"/>
        <dbReference type="ChEBI" id="CHEBI:29950"/>
        <dbReference type="ChEBI" id="CHEBI:57287"/>
        <dbReference type="ChEBI" id="CHEBI:57379"/>
        <dbReference type="ChEBI" id="CHEBI:74151"/>
        <dbReference type="EC" id="2.3.1.225"/>
    </reaction>
</comment>
<dbReference type="GO" id="GO:0019706">
    <property type="term" value="F:protein-cysteine S-palmitoyltransferase activity"/>
    <property type="evidence" value="ECO:0007669"/>
    <property type="project" value="UniProtKB-EC"/>
</dbReference>
<feature type="transmembrane region" description="Helical" evidence="10">
    <location>
        <begin position="52"/>
        <end position="72"/>
    </location>
</feature>
<keyword evidence="4 10" id="KW-0812">Transmembrane</keyword>
<proteinExistence type="inferred from homology"/>
<reference evidence="12" key="1">
    <citation type="submission" date="2023-03" db="EMBL/GenBank/DDBJ databases">
        <title>Chromosome-scale reference genome and RAD-based genetic map of yellow starthistle (Centaurea solstitialis) reveal putative structural variation and QTLs associated with invader traits.</title>
        <authorList>
            <person name="Reatini B."/>
            <person name="Cang F.A."/>
            <person name="Jiang Q."/>
            <person name="Mckibben M.T.W."/>
            <person name="Barker M.S."/>
            <person name="Rieseberg L.H."/>
            <person name="Dlugosch K.M."/>
        </authorList>
    </citation>
    <scope>NUCLEOTIDE SEQUENCE</scope>
    <source>
        <strain evidence="12">CAN-66</strain>
        <tissue evidence="12">Leaf</tissue>
    </source>
</reference>
<organism evidence="12 13">
    <name type="scientific">Centaurea solstitialis</name>
    <name type="common">yellow star-thistle</name>
    <dbReference type="NCBI Taxonomy" id="347529"/>
    <lineage>
        <taxon>Eukaryota</taxon>
        <taxon>Viridiplantae</taxon>
        <taxon>Streptophyta</taxon>
        <taxon>Embryophyta</taxon>
        <taxon>Tracheophyta</taxon>
        <taxon>Spermatophyta</taxon>
        <taxon>Magnoliopsida</taxon>
        <taxon>eudicotyledons</taxon>
        <taxon>Gunneridae</taxon>
        <taxon>Pentapetalae</taxon>
        <taxon>asterids</taxon>
        <taxon>campanulids</taxon>
        <taxon>Asterales</taxon>
        <taxon>Asteraceae</taxon>
        <taxon>Carduoideae</taxon>
        <taxon>Cardueae</taxon>
        <taxon>Centaureinae</taxon>
        <taxon>Centaurea</taxon>
    </lineage>
</organism>
<gene>
    <name evidence="12" type="ORF">OSB04_027570</name>
</gene>
<keyword evidence="5 10" id="KW-1133">Transmembrane helix</keyword>
<evidence type="ECO:0000256" key="9">
    <source>
        <dbReference type="ARBA" id="ARBA00023315"/>
    </source>
</evidence>
<keyword evidence="9 10" id="KW-0012">Acyltransferase</keyword>